<evidence type="ECO:0000313" key="10">
    <source>
        <dbReference type="EMBL" id="KZP01109.1"/>
    </source>
</evidence>
<feature type="compositionally biased region" description="Acidic residues" evidence="7">
    <location>
        <begin position="209"/>
        <end position="226"/>
    </location>
</feature>
<dbReference type="EMBL" id="KV417267">
    <property type="protein sequence ID" value="KZP01109.1"/>
    <property type="molecule type" value="Genomic_DNA"/>
</dbReference>
<evidence type="ECO:0000313" key="11">
    <source>
        <dbReference type="Proteomes" id="UP000076738"/>
    </source>
</evidence>
<sequence>MSRSTEDATAALTKTSSLCSLALKSLRAPISQTSRPTGELPALTVLRTDFISLLSLLHNRVLSLSLALKPPVTPPAVAKVLEDLNADLGRFTNCALSIDDEIHGDEMRKQMRWGAEEVIEGVQRTVDTAAEAVTAGALGKEDDKRDLLPVASLLSTIEKLKETLPKDNKAAIIRRWQADTAALEDGVRETREMIDEGDVRERKGPQRDVDDDEAETEDEGGWDELGDGFGYQELSGDELERAKTVFPLLGLVTLLHKRLLTHHLKLQQTPPLSESHVLSLFQNSTSLVSSADELASSLYTPQDVRVILTRVKEMDECVGKLKTVWDEWEAEKRLGSLKVQEDHGNDSSEHETDNWFDKCFARIDKGVKALDKRFSPNPPS</sequence>
<dbReference type="GO" id="GO:0005737">
    <property type="term" value="C:cytoplasm"/>
    <property type="evidence" value="ECO:0007669"/>
    <property type="project" value="UniProtKB-SubCell"/>
</dbReference>
<dbReference type="STRING" id="1330018.A0A167RNM5"/>
<dbReference type="Pfam" id="PF13324">
    <property type="entry name" value="GCIP_N"/>
    <property type="match status" value="1"/>
</dbReference>
<reference evidence="10 11" key="1">
    <citation type="journal article" date="2016" name="Mol. Biol. Evol.">
        <title>Comparative Genomics of Early-Diverging Mushroom-Forming Fungi Provides Insights into the Origins of Lignocellulose Decay Capabilities.</title>
        <authorList>
            <person name="Nagy L.G."/>
            <person name="Riley R."/>
            <person name="Tritt A."/>
            <person name="Adam C."/>
            <person name="Daum C."/>
            <person name="Floudas D."/>
            <person name="Sun H."/>
            <person name="Yadav J.S."/>
            <person name="Pangilinan J."/>
            <person name="Larsson K.H."/>
            <person name="Matsuura K."/>
            <person name="Barry K."/>
            <person name="Labutti K."/>
            <person name="Kuo R."/>
            <person name="Ohm R.A."/>
            <person name="Bhattacharya S.S."/>
            <person name="Shirouzu T."/>
            <person name="Yoshinaga Y."/>
            <person name="Martin F.M."/>
            <person name="Grigoriev I.V."/>
            <person name="Hibbett D.S."/>
        </authorList>
    </citation>
    <scope>NUCLEOTIDE SEQUENCE [LARGE SCALE GENOMIC DNA]</scope>
    <source>
        <strain evidence="10 11">TUFC12733</strain>
    </source>
</reference>
<keyword evidence="6" id="KW-0131">Cell cycle</keyword>
<proteinExistence type="inferred from homology"/>
<evidence type="ECO:0000256" key="5">
    <source>
        <dbReference type="ARBA" id="ARBA00023242"/>
    </source>
</evidence>
<dbReference type="InterPro" id="IPR049317">
    <property type="entry name" value="GCIP-like_N"/>
</dbReference>
<evidence type="ECO:0000256" key="3">
    <source>
        <dbReference type="ARBA" id="ARBA00008940"/>
    </source>
</evidence>
<dbReference type="Proteomes" id="UP000076738">
    <property type="component" value="Unassembled WGS sequence"/>
</dbReference>
<evidence type="ECO:0000259" key="9">
    <source>
        <dbReference type="Pfam" id="PF20936"/>
    </source>
</evidence>
<comment type="subcellular location">
    <subcellularLocation>
        <location evidence="2">Cytoplasm</location>
    </subcellularLocation>
    <subcellularLocation>
        <location evidence="1">Nucleus</location>
    </subcellularLocation>
</comment>
<evidence type="ECO:0000256" key="1">
    <source>
        <dbReference type="ARBA" id="ARBA00004123"/>
    </source>
</evidence>
<evidence type="ECO:0000256" key="7">
    <source>
        <dbReference type="SAM" id="MobiDB-lite"/>
    </source>
</evidence>
<comment type="similarity">
    <text evidence="3">Belongs to the CCNDBP1 family.</text>
</comment>
<feature type="domain" description="Cyclin-D1-binding protein 1-like C-terminal" evidence="9">
    <location>
        <begin position="211"/>
        <end position="321"/>
    </location>
</feature>
<dbReference type="Pfam" id="PF20936">
    <property type="entry name" value="GCIP_C"/>
    <property type="match status" value="1"/>
</dbReference>
<feature type="domain" description="Cyclin-D1-binding protein 1-like N-terminal" evidence="8">
    <location>
        <begin position="52"/>
        <end position="195"/>
    </location>
</feature>
<gene>
    <name evidence="10" type="ORF">CALVIDRAFT_123316</name>
</gene>
<keyword evidence="4" id="KW-0963">Cytoplasm</keyword>
<name>A0A167RNM5_CALVF</name>
<evidence type="ECO:0000259" key="8">
    <source>
        <dbReference type="Pfam" id="PF13324"/>
    </source>
</evidence>
<evidence type="ECO:0000256" key="2">
    <source>
        <dbReference type="ARBA" id="ARBA00004496"/>
    </source>
</evidence>
<evidence type="ECO:0000256" key="4">
    <source>
        <dbReference type="ARBA" id="ARBA00022490"/>
    </source>
</evidence>
<keyword evidence="5" id="KW-0539">Nucleus</keyword>
<accession>A0A167RNM5</accession>
<keyword evidence="11" id="KW-1185">Reference proteome</keyword>
<dbReference type="GO" id="GO:0005634">
    <property type="term" value="C:nucleus"/>
    <property type="evidence" value="ECO:0007669"/>
    <property type="project" value="UniProtKB-SubCell"/>
</dbReference>
<dbReference type="InterPro" id="IPR026907">
    <property type="entry name" value="GCIP-like"/>
</dbReference>
<dbReference type="AlphaFoldDB" id="A0A167RNM5"/>
<dbReference type="InterPro" id="IPR049318">
    <property type="entry name" value="GCIP_C"/>
</dbReference>
<protein>
    <submittedName>
        <fullName evidence="10">Uncharacterized protein</fullName>
    </submittedName>
</protein>
<organism evidence="10 11">
    <name type="scientific">Calocera viscosa (strain TUFC12733)</name>
    <dbReference type="NCBI Taxonomy" id="1330018"/>
    <lineage>
        <taxon>Eukaryota</taxon>
        <taxon>Fungi</taxon>
        <taxon>Dikarya</taxon>
        <taxon>Basidiomycota</taxon>
        <taxon>Agaricomycotina</taxon>
        <taxon>Dacrymycetes</taxon>
        <taxon>Dacrymycetales</taxon>
        <taxon>Dacrymycetaceae</taxon>
        <taxon>Calocera</taxon>
    </lineage>
</organism>
<feature type="compositionally biased region" description="Basic and acidic residues" evidence="7">
    <location>
        <begin position="191"/>
        <end position="208"/>
    </location>
</feature>
<feature type="region of interest" description="Disordered" evidence="7">
    <location>
        <begin position="191"/>
        <end position="227"/>
    </location>
</feature>
<evidence type="ECO:0000256" key="6">
    <source>
        <dbReference type="ARBA" id="ARBA00023306"/>
    </source>
</evidence>
<dbReference type="PANTHER" id="PTHR15492">
    <property type="entry name" value="CYCLIN D1-BINDING PROTEIN 1"/>
    <property type="match status" value="1"/>
</dbReference>
<dbReference type="OrthoDB" id="41588at2759"/>
<dbReference type="Gene3D" id="1.20.1410.10">
    <property type="entry name" value="I/LWEQ domain"/>
    <property type="match status" value="1"/>
</dbReference>
<dbReference type="PANTHER" id="PTHR15492:SF1">
    <property type="entry name" value="CYCLIN-D1-BINDING PROTEIN 1"/>
    <property type="match status" value="1"/>
</dbReference>